<evidence type="ECO:0000256" key="5">
    <source>
        <dbReference type="HAMAP-Rule" id="MF_00651"/>
    </source>
</evidence>
<dbReference type="Pfam" id="PF03652">
    <property type="entry name" value="RuvX"/>
    <property type="match status" value="1"/>
</dbReference>
<dbReference type="NCBIfam" id="TIGR00250">
    <property type="entry name" value="RNAse_H_YqgF"/>
    <property type="match status" value="1"/>
</dbReference>
<keyword evidence="3 5" id="KW-0540">Nuclease</keyword>
<dbReference type="PANTHER" id="PTHR33317:SF4">
    <property type="entry name" value="POLYNUCLEOTIDYL TRANSFERASE, RIBONUCLEASE H-LIKE SUPERFAMILY PROTEIN"/>
    <property type="match status" value="1"/>
</dbReference>
<dbReference type="GO" id="GO:0016788">
    <property type="term" value="F:hydrolase activity, acting on ester bonds"/>
    <property type="evidence" value="ECO:0007669"/>
    <property type="project" value="UniProtKB-UniRule"/>
</dbReference>
<sequence length="189" mass="19868">MRRGTRLGIDVGRARIGVARCDADGILAVPVETVARVPETEAYATASVGARARADSAATTVRIPAGDGGDSLDVQRIVALAREHDVIELVVGHPLSLAGRETASTRDAVGFAHRLQNATGLPVRLVDERMSTVSASGHLHRVGKSTRQQRDVLDQVAAVIILQQTVDAERASGTAPGRVLSTEEGFPPL</sequence>
<evidence type="ECO:0000256" key="3">
    <source>
        <dbReference type="ARBA" id="ARBA00022722"/>
    </source>
</evidence>
<dbReference type="GO" id="GO:0000967">
    <property type="term" value="P:rRNA 5'-end processing"/>
    <property type="evidence" value="ECO:0007669"/>
    <property type="project" value="UniProtKB-UniRule"/>
</dbReference>
<dbReference type="Proteomes" id="UP000219994">
    <property type="component" value="Unassembled WGS sequence"/>
</dbReference>
<accession>A0A2A6FTA4</accession>
<dbReference type="PANTHER" id="PTHR33317">
    <property type="entry name" value="POLYNUCLEOTIDYL TRANSFERASE, RIBONUCLEASE H-LIKE SUPERFAMILY PROTEIN"/>
    <property type="match status" value="1"/>
</dbReference>
<evidence type="ECO:0000259" key="6">
    <source>
        <dbReference type="SMART" id="SM00732"/>
    </source>
</evidence>
<keyword evidence="1 5" id="KW-0963">Cytoplasm</keyword>
<gene>
    <name evidence="7" type="ORF">B5766_03040</name>
</gene>
<comment type="function">
    <text evidence="5">Could be a nuclease involved in processing of the 5'-end of pre-16S rRNA.</text>
</comment>
<dbReference type="SMART" id="SM00732">
    <property type="entry name" value="YqgFc"/>
    <property type="match status" value="1"/>
</dbReference>
<evidence type="ECO:0000256" key="4">
    <source>
        <dbReference type="ARBA" id="ARBA00022801"/>
    </source>
</evidence>
<dbReference type="AlphaFoldDB" id="A0A2A6FTA4"/>
<keyword evidence="2 5" id="KW-0690">Ribosome biogenesis</keyword>
<evidence type="ECO:0000313" key="7">
    <source>
        <dbReference type="EMBL" id="PDQ36125.1"/>
    </source>
</evidence>
<feature type="domain" description="YqgF/RNase H-like" evidence="6">
    <location>
        <begin position="4"/>
        <end position="135"/>
    </location>
</feature>
<dbReference type="GO" id="GO:0004518">
    <property type="term" value="F:nuclease activity"/>
    <property type="evidence" value="ECO:0007669"/>
    <property type="project" value="UniProtKB-KW"/>
</dbReference>
<comment type="caution">
    <text evidence="7">The sequence shown here is derived from an EMBL/GenBank/DDBJ whole genome shotgun (WGS) entry which is preliminary data.</text>
</comment>
<dbReference type="InterPro" id="IPR012337">
    <property type="entry name" value="RNaseH-like_sf"/>
</dbReference>
<dbReference type="SUPFAM" id="SSF53098">
    <property type="entry name" value="Ribonuclease H-like"/>
    <property type="match status" value="2"/>
</dbReference>
<dbReference type="InterPro" id="IPR005227">
    <property type="entry name" value="YqgF"/>
</dbReference>
<dbReference type="InterPro" id="IPR037027">
    <property type="entry name" value="YqgF/RNaseH-like_dom_sf"/>
</dbReference>
<comment type="similarity">
    <text evidence="5">Belongs to the YqgF HJR family.</text>
</comment>
<proteinExistence type="inferred from homology"/>
<dbReference type="Gene3D" id="3.30.420.140">
    <property type="entry name" value="YqgF/RNase H-like domain"/>
    <property type="match status" value="1"/>
</dbReference>
<comment type="subcellular location">
    <subcellularLocation>
        <location evidence="5">Cytoplasm</location>
    </subcellularLocation>
</comment>
<dbReference type="HAMAP" id="MF_00651">
    <property type="entry name" value="Nuclease_YqgF"/>
    <property type="match status" value="1"/>
</dbReference>
<evidence type="ECO:0000256" key="2">
    <source>
        <dbReference type="ARBA" id="ARBA00022517"/>
    </source>
</evidence>
<dbReference type="EC" id="3.1.-.-" evidence="5"/>
<protein>
    <recommendedName>
        <fullName evidence="5">Putative pre-16S rRNA nuclease</fullName>
        <ecNumber evidence="5">3.1.-.-</ecNumber>
    </recommendedName>
</protein>
<reference evidence="8" key="1">
    <citation type="submission" date="2017-03" db="EMBL/GenBank/DDBJ databases">
        <authorList>
            <person name="Lund M.B."/>
        </authorList>
    </citation>
    <scope>NUCLEOTIDE SEQUENCE [LARGE SCALE GENOMIC DNA]</scope>
</reference>
<dbReference type="CDD" id="cd16964">
    <property type="entry name" value="YqgF"/>
    <property type="match status" value="1"/>
</dbReference>
<keyword evidence="4 5" id="KW-0378">Hydrolase</keyword>
<evidence type="ECO:0000256" key="1">
    <source>
        <dbReference type="ARBA" id="ARBA00022490"/>
    </source>
</evidence>
<dbReference type="EMBL" id="NAEP01000023">
    <property type="protein sequence ID" value="PDQ36125.1"/>
    <property type="molecule type" value="Genomic_DNA"/>
</dbReference>
<evidence type="ECO:0000313" key="8">
    <source>
        <dbReference type="Proteomes" id="UP000219994"/>
    </source>
</evidence>
<dbReference type="InterPro" id="IPR006641">
    <property type="entry name" value="YqgF/RNaseH-like_dom"/>
</dbReference>
<name>A0A2A6FTA4_9MICO</name>
<organism evidence="7 8">
    <name type="scientific">Candidatus Lumbricidiphila eiseniae</name>
    <dbReference type="NCBI Taxonomy" id="1969409"/>
    <lineage>
        <taxon>Bacteria</taxon>
        <taxon>Bacillati</taxon>
        <taxon>Actinomycetota</taxon>
        <taxon>Actinomycetes</taxon>
        <taxon>Micrococcales</taxon>
        <taxon>Microbacteriaceae</taxon>
        <taxon>Candidatus Lumbricidiphila</taxon>
    </lineage>
</organism>
<dbReference type="GO" id="GO:0005829">
    <property type="term" value="C:cytosol"/>
    <property type="evidence" value="ECO:0007669"/>
    <property type="project" value="TreeGrafter"/>
</dbReference>